<gene>
    <name evidence="2" type="ORF">BT63DRAFT_24258</name>
</gene>
<reference evidence="2" key="1">
    <citation type="journal article" date="2020" name="Stud. Mycol.">
        <title>101 Dothideomycetes genomes: a test case for predicting lifestyles and emergence of pathogens.</title>
        <authorList>
            <person name="Haridas S."/>
            <person name="Albert R."/>
            <person name="Binder M."/>
            <person name="Bloem J."/>
            <person name="Labutti K."/>
            <person name="Salamov A."/>
            <person name="Andreopoulos B."/>
            <person name="Baker S."/>
            <person name="Barry K."/>
            <person name="Bills G."/>
            <person name="Bluhm B."/>
            <person name="Cannon C."/>
            <person name="Castanera R."/>
            <person name="Culley D."/>
            <person name="Daum C."/>
            <person name="Ezra D."/>
            <person name="Gonzalez J."/>
            <person name="Henrissat B."/>
            <person name="Kuo A."/>
            <person name="Liang C."/>
            <person name="Lipzen A."/>
            <person name="Lutzoni F."/>
            <person name="Magnuson J."/>
            <person name="Mondo S."/>
            <person name="Nolan M."/>
            <person name="Ohm R."/>
            <person name="Pangilinan J."/>
            <person name="Park H.-J."/>
            <person name="Ramirez L."/>
            <person name="Alfaro M."/>
            <person name="Sun H."/>
            <person name="Tritt A."/>
            <person name="Yoshinaga Y."/>
            <person name="Zwiers L.-H."/>
            <person name="Turgeon B."/>
            <person name="Goodwin S."/>
            <person name="Spatafora J."/>
            <person name="Crous P."/>
            <person name="Grigoriev I."/>
        </authorList>
    </citation>
    <scope>NUCLEOTIDE SEQUENCE</scope>
    <source>
        <strain evidence="2">CBS 115976</strain>
    </source>
</reference>
<evidence type="ECO:0000313" key="2">
    <source>
        <dbReference type="EMBL" id="KAF2674928.1"/>
    </source>
</evidence>
<dbReference type="AlphaFoldDB" id="A0A6A6UV23"/>
<feature type="region of interest" description="Disordered" evidence="1">
    <location>
        <begin position="110"/>
        <end position="155"/>
    </location>
</feature>
<dbReference type="OrthoDB" id="5310629at2759"/>
<name>A0A6A6UV23_9PEZI</name>
<evidence type="ECO:0000313" key="3">
    <source>
        <dbReference type="Proteomes" id="UP000799302"/>
    </source>
</evidence>
<proteinExistence type="predicted"/>
<accession>A0A6A6UV23</accession>
<sequence>MASSASATSGPEPAVSPPDPKSPSSIQSPAPTIVPTHFPHKPTGNAPVHPFLDTATPAINSVPIELDSTPLNSPITQQGGTWKNKLPNLASLAAKPAQIPGQIAEKVKEVSKHTQDDPAVMPAPPGTPGPEDFRASDLMAKGTKEVPKEGAETTV</sequence>
<feature type="compositionally biased region" description="Basic and acidic residues" evidence="1">
    <location>
        <begin position="142"/>
        <end position="155"/>
    </location>
</feature>
<protein>
    <submittedName>
        <fullName evidence="2">Uncharacterized protein</fullName>
    </submittedName>
</protein>
<keyword evidence="3" id="KW-1185">Reference proteome</keyword>
<evidence type="ECO:0000256" key="1">
    <source>
        <dbReference type="SAM" id="MobiDB-lite"/>
    </source>
</evidence>
<dbReference type="EMBL" id="MU004230">
    <property type="protein sequence ID" value="KAF2674928.1"/>
    <property type="molecule type" value="Genomic_DNA"/>
</dbReference>
<organism evidence="2 3">
    <name type="scientific">Microthyrium microscopicum</name>
    <dbReference type="NCBI Taxonomy" id="703497"/>
    <lineage>
        <taxon>Eukaryota</taxon>
        <taxon>Fungi</taxon>
        <taxon>Dikarya</taxon>
        <taxon>Ascomycota</taxon>
        <taxon>Pezizomycotina</taxon>
        <taxon>Dothideomycetes</taxon>
        <taxon>Dothideomycetes incertae sedis</taxon>
        <taxon>Microthyriales</taxon>
        <taxon>Microthyriaceae</taxon>
        <taxon>Microthyrium</taxon>
    </lineage>
</organism>
<feature type="region of interest" description="Disordered" evidence="1">
    <location>
        <begin position="1"/>
        <end position="50"/>
    </location>
</feature>
<dbReference type="Proteomes" id="UP000799302">
    <property type="component" value="Unassembled WGS sequence"/>
</dbReference>